<dbReference type="InterPro" id="IPR000620">
    <property type="entry name" value="EamA_dom"/>
</dbReference>
<protein>
    <submittedName>
        <fullName evidence="4">DMT family transporter</fullName>
    </submittedName>
</protein>
<keyword evidence="2" id="KW-1133">Transmembrane helix</keyword>
<evidence type="ECO:0000256" key="2">
    <source>
        <dbReference type="SAM" id="Phobius"/>
    </source>
</evidence>
<feature type="domain" description="EamA" evidence="3">
    <location>
        <begin position="37"/>
        <end position="171"/>
    </location>
</feature>
<name>A0A387BJY0_9MICO</name>
<dbReference type="SUPFAM" id="SSF103481">
    <property type="entry name" value="Multidrug resistance efflux transporter EmrE"/>
    <property type="match status" value="1"/>
</dbReference>
<dbReference type="InterPro" id="IPR037185">
    <property type="entry name" value="EmrE-like"/>
</dbReference>
<evidence type="ECO:0000256" key="1">
    <source>
        <dbReference type="ARBA" id="ARBA00007362"/>
    </source>
</evidence>
<dbReference type="GO" id="GO:0016020">
    <property type="term" value="C:membrane"/>
    <property type="evidence" value="ECO:0007669"/>
    <property type="project" value="InterPro"/>
</dbReference>
<organism evidence="4 5">
    <name type="scientific">Gryllotalpicola protaetiae</name>
    <dbReference type="NCBI Taxonomy" id="2419771"/>
    <lineage>
        <taxon>Bacteria</taxon>
        <taxon>Bacillati</taxon>
        <taxon>Actinomycetota</taxon>
        <taxon>Actinomycetes</taxon>
        <taxon>Micrococcales</taxon>
        <taxon>Microbacteriaceae</taxon>
        <taxon>Gryllotalpicola</taxon>
    </lineage>
</organism>
<comment type="similarity">
    <text evidence="1">Belongs to the EamA transporter family.</text>
</comment>
<evidence type="ECO:0000313" key="5">
    <source>
        <dbReference type="Proteomes" id="UP000275069"/>
    </source>
</evidence>
<reference evidence="4 5" key="1">
    <citation type="submission" date="2018-09" db="EMBL/GenBank/DDBJ databases">
        <title>Genome sequencing of strain 2DFW10M-5.</title>
        <authorList>
            <person name="Heo J."/>
            <person name="Kim S.-J."/>
            <person name="Kwon S.-W."/>
        </authorList>
    </citation>
    <scope>NUCLEOTIDE SEQUENCE [LARGE SCALE GENOMIC DNA]</scope>
    <source>
        <strain evidence="4 5">2DFW10M-5</strain>
    </source>
</reference>
<keyword evidence="5" id="KW-1185">Reference proteome</keyword>
<feature type="transmembrane region" description="Helical" evidence="2">
    <location>
        <begin position="223"/>
        <end position="244"/>
    </location>
</feature>
<feature type="transmembrane region" description="Helical" evidence="2">
    <location>
        <begin position="127"/>
        <end position="144"/>
    </location>
</feature>
<dbReference type="OrthoDB" id="4630069at2"/>
<feature type="transmembrane region" description="Helical" evidence="2">
    <location>
        <begin position="293"/>
        <end position="312"/>
    </location>
</feature>
<keyword evidence="2" id="KW-0472">Membrane</keyword>
<dbReference type="AlphaFoldDB" id="A0A387BJY0"/>
<accession>A0A387BJY0</accession>
<feature type="transmembrane region" description="Helical" evidence="2">
    <location>
        <begin position="38"/>
        <end position="58"/>
    </location>
</feature>
<dbReference type="Pfam" id="PF00892">
    <property type="entry name" value="EamA"/>
    <property type="match status" value="1"/>
</dbReference>
<proteinExistence type="inferred from homology"/>
<dbReference type="EMBL" id="CP032624">
    <property type="protein sequence ID" value="AYG02582.1"/>
    <property type="molecule type" value="Genomic_DNA"/>
</dbReference>
<feature type="transmembrane region" description="Helical" evidence="2">
    <location>
        <begin position="100"/>
        <end position="121"/>
    </location>
</feature>
<gene>
    <name evidence="4" type="ORF">D7I44_02950</name>
</gene>
<dbReference type="KEGG" id="gry:D7I44_02950"/>
<keyword evidence="2" id="KW-0812">Transmembrane</keyword>
<feature type="transmembrane region" description="Helical" evidence="2">
    <location>
        <begin position="70"/>
        <end position="88"/>
    </location>
</feature>
<feature type="transmembrane region" description="Helical" evidence="2">
    <location>
        <begin position="256"/>
        <end position="281"/>
    </location>
</feature>
<dbReference type="Proteomes" id="UP000275069">
    <property type="component" value="Chromosome"/>
</dbReference>
<feature type="transmembrane region" description="Helical" evidence="2">
    <location>
        <begin position="156"/>
        <end position="180"/>
    </location>
</feature>
<feature type="transmembrane region" description="Helical" evidence="2">
    <location>
        <begin position="186"/>
        <end position="203"/>
    </location>
</feature>
<sequence length="384" mass="40167">MPGRSRLSGYSDPRYGCPSVGHAPYAEFVHPSRSLGSGVLAGIGANVIWATAFIVGLVTPSAVPPIALAVGRYTVFGLIALALLPRAWRALRTLGPREWATALIFAAIGNVGQFVLVLLSVRFADGATSTIVYGVLPVALAIWGNLKRREVPMRRLVWPVVLTVAGLALLSGESFVGHHIASPGRYAFGVALALVGMLGWAWYSEANATFLERHPLISSRDWAGAVGIGCLPLALLLIPAAAAQHRAQPALGAADWLWLIAVSIVIGILLSWVATVLWNIASLALPVSLAAQLIVVGTLAGVVMVHLVTMTWPNRWEVSGLAVSTAGVLLAVRVTLPKRGPQASVTPISPSAAPEAVRLSDVGQLDHTGGSDLGMPVEHGLDPA</sequence>
<evidence type="ECO:0000313" key="4">
    <source>
        <dbReference type="EMBL" id="AYG02582.1"/>
    </source>
</evidence>
<evidence type="ECO:0000259" key="3">
    <source>
        <dbReference type="Pfam" id="PF00892"/>
    </source>
</evidence>